<dbReference type="RefSeq" id="WP_221596733.1">
    <property type="nucleotide sequence ID" value="NZ_JAIGNQ010000001.1"/>
</dbReference>
<evidence type="ECO:0000259" key="1">
    <source>
        <dbReference type="PROSITE" id="PS01124"/>
    </source>
</evidence>
<dbReference type="Pfam" id="PF12833">
    <property type="entry name" value="HTH_18"/>
    <property type="match status" value="1"/>
</dbReference>
<reference evidence="2 3" key="1">
    <citation type="submission" date="2021-08" db="EMBL/GenBank/DDBJ databases">
        <title>Comparative Genomics Analysis of the Genus Qipengyuania Reveals Extensive Genetic Diversity and Metabolic Versatility, Including the Description of Fifteen Novel Species.</title>
        <authorList>
            <person name="Liu Y."/>
        </authorList>
    </citation>
    <scope>NUCLEOTIDE SEQUENCE [LARGE SCALE GENOMIC DNA]</scope>
    <source>
        <strain evidence="2 3">GH25</strain>
    </source>
</reference>
<dbReference type="Proteomes" id="UP000776651">
    <property type="component" value="Unassembled WGS sequence"/>
</dbReference>
<dbReference type="InterPro" id="IPR018060">
    <property type="entry name" value="HTH_AraC"/>
</dbReference>
<proteinExistence type="predicted"/>
<keyword evidence="3" id="KW-1185">Reference proteome</keyword>
<dbReference type="EMBL" id="JAIGNQ010000001">
    <property type="protein sequence ID" value="MBX7487306.1"/>
    <property type="molecule type" value="Genomic_DNA"/>
</dbReference>
<organism evidence="2 3">
    <name type="scientific">Qipengyuania pacifica</name>
    <dbReference type="NCBI Taxonomy" id="2860199"/>
    <lineage>
        <taxon>Bacteria</taxon>
        <taxon>Pseudomonadati</taxon>
        <taxon>Pseudomonadota</taxon>
        <taxon>Alphaproteobacteria</taxon>
        <taxon>Sphingomonadales</taxon>
        <taxon>Erythrobacteraceae</taxon>
        <taxon>Qipengyuania</taxon>
    </lineage>
</organism>
<name>A0ABS7JBC5_9SPHN</name>
<gene>
    <name evidence="2" type="ORF">K3177_02145</name>
</gene>
<comment type="caution">
    <text evidence="2">The sequence shown here is derived from an EMBL/GenBank/DDBJ whole genome shotgun (WGS) entry which is preliminary data.</text>
</comment>
<dbReference type="PROSITE" id="PS01124">
    <property type="entry name" value="HTH_ARAC_FAMILY_2"/>
    <property type="match status" value="1"/>
</dbReference>
<dbReference type="Gene3D" id="1.10.10.60">
    <property type="entry name" value="Homeodomain-like"/>
    <property type="match status" value="1"/>
</dbReference>
<accession>A0ABS7JBC5</accession>
<sequence>MSRLQKDDPSHSLEYLDLPTDLAPYLNGIYVWRTAETVIDDHIPAYSGQMVVIAQGRGRMQFGSTDLEDAGVASFLAPMGESRRIVVEGPAFVCGLSLNHLGWATLTGLPVDEHQDRFLEPDYVLGERLGDELTALIPRWHAGTLDDAGLAGAMCDVARKALTPLPSRQMAVIQRTVEWLASSIRPDINDLYATLPYSKRQAQRLVARFFGQSPVRLARRFRAIRAAAHMLRPDIPEPIETGIQAAFYDQAHMIKEIRYFTGLTPKGLQQNAGSFANYLLGPDGLTPLDPFAATARTENATPRDGDD</sequence>
<evidence type="ECO:0000313" key="2">
    <source>
        <dbReference type="EMBL" id="MBX7487306.1"/>
    </source>
</evidence>
<evidence type="ECO:0000313" key="3">
    <source>
        <dbReference type="Proteomes" id="UP000776651"/>
    </source>
</evidence>
<protein>
    <submittedName>
        <fullName evidence="2">Helix-turn-helix domain-containing protein</fullName>
    </submittedName>
</protein>
<feature type="domain" description="HTH araC/xylS-type" evidence="1">
    <location>
        <begin position="167"/>
        <end position="271"/>
    </location>
</feature>
<dbReference type="SMART" id="SM00342">
    <property type="entry name" value="HTH_ARAC"/>
    <property type="match status" value="1"/>
</dbReference>